<organism evidence="1 2">
    <name type="scientific">Thomasclavelia ramosa</name>
    <dbReference type="NCBI Taxonomy" id="1547"/>
    <lineage>
        <taxon>Bacteria</taxon>
        <taxon>Bacillati</taxon>
        <taxon>Bacillota</taxon>
        <taxon>Erysipelotrichia</taxon>
        <taxon>Erysipelotrichales</taxon>
        <taxon>Coprobacillaceae</taxon>
        <taxon>Thomasclavelia</taxon>
    </lineage>
</organism>
<name>A0A3E3E8W9_9FIRM</name>
<comment type="caution">
    <text evidence="1">The sequence shown here is derived from an EMBL/GenBank/DDBJ whole genome shotgun (WGS) entry which is preliminary data.</text>
</comment>
<dbReference type="PANTHER" id="PTHR48098">
    <property type="entry name" value="ENTEROCHELIN ESTERASE-RELATED"/>
    <property type="match status" value="1"/>
</dbReference>
<protein>
    <submittedName>
        <fullName evidence="1">Uncharacterized protein</fullName>
    </submittedName>
</protein>
<dbReference type="InterPro" id="IPR050583">
    <property type="entry name" value="Mycobacterial_A85_antigen"/>
</dbReference>
<dbReference type="RefSeq" id="WP_008789406.1">
    <property type="nucleotide sequence ID" value="NZ_JAQEEX010000043.1"/>
</dbReference>
<dbReference type="AlphaFoldDB" id="A0A3E3E8W9"/>
<dbReference type="SUPFAM" id="SSF53474">
    <property type="entry name" value="alpha/beta-Hydrolases"/>
    <property type="match status" value="1"/>
</dbReference>
<dbReference type="InterPro" id="IPR000801">
    <property type="entry name" value="Esterase-like"/>
</dbReference>
<gene>
    <name evidence="1" type="ORF">DXB93_16600</name>
</gene>
<accession>A0A3E3E8W9</accession>
<evidence type="ECO:0000313" key="2">
    <source>
        <dbReference type="Proteomes" id="UP000261032"/>
    </source>
</evidence>
<sequence length="409" mass="47305">MNQLSKKINEGVSVYKNSHSPSGYTATFIYKPTQDIIKVSLTGPFFYIDPNMDLYDKDNIFTPHEYRNGMYASSLAPGTFQRNYIEDMIYDPELSIYRLDIPITSGAFPYSYIITYQDYTQETIDDPANPSPSKMNNQSYYKNASLKQSIVYGYYDKMKQSQSPYLDYVLPSKKKNGSLFFVKYEGNLSKNQDLGIYLPSNYNENTQPYKVIYASHGYTGNETDWFSMGNIHHIIDNFNEQVIVVTMENSSYELDFMKMYERIGMVEDNIINYIIPYIEKNYNVSKKASDRAFCGISMGAMITTYMYFDYPEYFGYFGAFSGFDSRAISQKCKKYIPVFYTTIGTCDTGSTAILANPNGVKIKYENFLEWNQQNQVENVIDGGHIPGAHDWSVWQISFMKFISEICWKK</sequence>
<dbReference type="PANTHER" id="PTHR48098:SF1">
    <property type="entry name" value="DIACYLGLYCEROL ACYLTRANSFERASE_MYCOLYLTRANSFERASE AG85A"/>
    <property type="match status" value="1"/>
</dbReference>
<evidence type="ECO:0000313" key="1">
    <source>
        <dbReference type="EMBL" id="RGD78972.1"/>
    </source>
</evidence>
<dbReference type="Pfam" id="PF00756">
    <property type="entry name" value="Esterase"/>
    <property type="match status" value="1"/>
</dbReference>
<dbReference type="GO" id="GO:0016747">
    <property type="term" value="F:acyltransferase activity, transferring groups other than amino-acyl groups"/>
    <property type="evidence" value="ECO:0007669"/>
    <property type="project" value="TreeGrafter"/>
</dbReference>
<dbReference type="GeneID" id="78230250"/>
<proteinExistence type="predicted"/>
<dbReference type="InterPro" id="IPR029058">
    <property type="entry name" value="AB_hydrolase_fold"/>
</dbReference>
<reference evidence="1 2" key="1">
    <citation type="submission" date="2018-08" db="EMBL/GenBank/DDBJ databases">
        <title>A genome reference for cultivated species of the human gut microbiota.</title>
        <authorList>
            <person name="Zou Y."/>
            <person name="Xue W."/>
            <person name="Luo G."/>
        </authorList>
    </citation>
    <scope>NUCLEOTIDE SEQUENCE [LARGE SCALE GENOMIC DNA]</scope>
    <source>
        <strain evidence="1 2">OM06-4</strain>
    </source>
</reference>
<dbReference type="Gene3D" id="3.40.50.1820">
    <property type="entry name" value="alpha/beta hydrolase"/>
    <property type="match status" value="1"/>
</dbReference>
<dbReference type="EMBL" id="QUSL01000040">
    <property type="protein sequence ID" value="RGD78972.1"/>
    <property type="molecule type" value="Genomic_DNA"/>
</dbReference>
<dbReference type="Proteomes" id="UP000261032">
    <property type="component" value="Unassembled WGS sequence"/>
</dbReference>